<dbReference type="InterPro" id="IPR016541">
    <property type="entry name" value="UCP008505"/>
</dbReference>
<evidence type="ECO:0000313" key="2">
    <source>
        <dbReference type="Proteomes" id="UP000094056"/>
    </source>
</evidence>
<name>A0A1E3XD79_9BACT</name>
<proteinExistence type="predicted"/>
<evidence type="ECO:0008006" key="3">
    <source>
        <dbReference type="Google" id="ProtNLM"/>
    </source>
</evidence>
<accession>A0A1E3XD79</accession>
<dbReference type="Pfam" id="PF14367">
    <property type="entry name" value="DUF4411"/>
    <property type="match status" value="1"/>
</dbReference>
<comment type="caution">
    <text evidence="1">The sequence shown here is derived from an EMBL/GenBank/DDBJ whole genome shotgun (WGS) entry which is preliminary data.</text>
</comment>
<protein>
    <recommendedName>
        <fullName evidence="3">PIN domain protein</fullName>
    </recommendedName>
</protein>
<sequence length="171" mass="19849">MTSVLPPRYVLDTSLFTQAKRSYYAFDIAQSFWQHLVKSANQGIITSIDKVYDEIERGKDDLYVWVQQNLPLQFFCDTDNSSDVLKYYQQLIGWSSSNTQFLNNAKAEFAQYDEADAWVVAFALSNGLTVVSQEIFNANIKRKILIPNVCHEFNVRHIDTFTFLRECNFTM</sequence>
<dbReference type="AlphaFoldDB" id="A0A1E3XD79"/>
<dbReference type="PIRSF" id="PIRSF008505">
    <property type="entry name" value="UCP008505"/>
    <property type="match status" value="1"/>
</dbReference>
<gene>
    <name evidence="1" type="ORF">SCARUB_01260</name>
</gene>
<evidence type="ECO:0000313" key="1">
    <source>
        <dbReference type="EMBL" id="ODS33597.1"/>
    </source>
</evidence>
<organism evidence="1 2">
    <name type="scientific">Candidatus Scalindua rubra</name>
    <dbReference type="NCBI Taxonomy" id="1872076"/>
    <lineage>
        <taxon>Bacteria</taxon>
        <taxon>Pseudomonadati</taxon>
        <taxon>Planctomycetota</taxon>
        <taxon>Candidatus Brocadiia</taxon>
        <taxon>Candidatus Brocadiales</taxon>
        <taxon>Candidatus Scalinduaceae</taxon>
        <taxon>Candidatus Scalindua</taxon>
    </lineage>
</organism>
<dbReference type="EMBL" id="MAYW01000024">
    <property type="protein sequence ID" value="ODS33597.1"/>
    <property type="molecule type" value="Genomic_DNA"/>
</dbReference>
<dbReference type="Proteomes" id="UP000094056">
    <property type="component" value="Unassembled WGS sequence"/>
</dbReference>
<reference evidence="1 2" key="1">
    <citation type="submission" date="2016-07" db="EMBL/GenBank/DDBJ databases">
        <title>Draft genome of Scalindua rubra, obtained from a brine-seawater interface in the Red Sea, sheds light on salt adaptation in anammox bacteria.</title>
        <authorList>
            <person name="Speth D.R."/>
            <person name="Lagkouvardos I."/>
            <person name="Wang Y."/>
            <person name="Qian P.-Y."/>
            <person name="Dutilh B.E."/>
            <person name="Jetten M.S."/>
        </authorList>
    </citation>
    <scope>NUCLEOTIDE SEQUENCE [LARGE SCALE GENOMIC DNA]</scope>
    <source>
        <strain evidence="1">BSI-1</strain>
    </source>
</reference>